<dbReference type="Proteomes" id="UP000008022">
    <property type="component" value="Unassembled WGS sequence"/>
</dbReference>
<dbReference type="Pfam" id="PF03080">
    <property type="entry name" value="Neprosin"/>
    <property type="match status" value="1"/>
</dbReference>
<organism evidence="4 5">
    <name type="scientific">Oryza rufipogon</name>
    <name type="common">Brownbeard rice</name>
    <name type="synonym">Asian wild rice</name>
    <dbReference type="NCBI Taxonomy" id="4529"/>
    <lineage>
        <taxon>Eukaryota</taxon>
        <taxon>Viridiplantae</taxon>
        <taxon>Streptophyta</taxon>
        <taxon>Embryophyta</taxon>
        <taxon>Tracheophyta</taxon>
        <taxon>Spermatophyta</taxon>
        <taxon>Magnoliopsida</taxon>
        <taxon>Liliopsida</taxon>
        <taxon>Poales</taxon>
        <taxon>Poaceae</taxon>
        <taxon>BOP clade</taxon>
        <taxon>Oryzoideae</taxon>
        <taxon>Oryzeae</taxon>
        <taxon>Oryzinae</taxon>
        <taxon>Oryza</taxon>
    </lineage>
</organism>
<evidence type="ECO:0000256" key="1">
    <source>
        <dbReference type="SAM" id="Phobius"/>
    </source>
</evidence>
<evidence type="ECO:0000259" key="3">
    <source>
        <dbReference type="PROSITE" id="PS52045"/>
    </source>
</evidence>
<keyword evidence="2" id="KW-0732">Signal</keyword>
<dbReference type="PANTHER" id="PTHR31589:SF211">
    <property type="entry name" value="OS06G0682600 PROTEIN"/>
    <property type="match status" value="1"/>
</dbReference>
<feature type="chain" id="PRO_5002370712" description="Neprosin PEP catalytic domain-containing protein" evidence="2">
    <location>
        <begin position="23"/>
        <end position="271"/>
    </location>
</feature>
<dbReference type="Gramene" id="ORUFI06G26870.1">
    <property type="protein sequence ID" value="ORUFI06G26870.1"/>
    <property type="gene ID" value="ORUFI06G26870"/>
</dbReference>
<dbReference type="PANTHER" id="PTHR31589">
    <property type="entry name" value="PROTEIN, PUTATIVE (DUF239)-RELATED-RELATED"/>
    <property type="match status" value="1"/>
</dbReference>
<dbReference type="OMA" id="ADNGNMA"/>
<reference evidence="5" key="1">
    <citation type="submission" date="2013-06" db="EMBL/GenBank/DDBJ databases">
        <authorList>
            <person name="Zhao Q."/>
        </authorList>
    </citation>
    <scope>NUCLEOTIDE SEQUENCE</scope>
    <source>
        <strain evidence="5">cv. W1943</strain>
    </source>
</reference>
<keyword evidence="1" id="KW-1133">Transmembrane helix</keyword>
<keyword evidence="1" id="KW-0472">Membrane</keyword>
<keyword evidence="5" id="KW-1185">Reference proteome</keyword>
<feature type="transmembrane region" description="Helical" evidence="1">
    <location>
        <begin position="252"/>
        <end position="270"/>
    </location>
</feature>
<name>A0A0E0Q1Q6_ORYRU</name>
<sequence length="271" mass="29439">MATILFVGVLLMSCCFVLISSASGNGTIRPIFSMNQARKCGAIGGTARCKEIVDGYIIEDGSIFQSAGYITKTYEAHYGFIATMDVYGFPLSPGQIVSYGSAWIITDNVDDPVSNLEVIQIGWRVEPGDKRLFSTSIAMDPDLIGRIPMSYYSTLSNSATNIWFGGMVATNATFQPTPPLPMGSGYMPADNGNMAASMKNIQLIDEQGRAWSAGNGLVGFSTKKDDYTFTPIVGDQFFYGGPFQLTSSGTMLRANVVYPLLLVLFFYYLFS</sequence>
<dbReference type="AlphaFoldDB" id="A0A0E0Q1Q6"/>
<dbReference type="HOGENOM" id="CLU_030538_3_0_1"/>
<dbReference type="InterPro" id="IPR004314">
    <property type="entry name" value="Neprosin"/>
</dbReference>
<keyword evidence="1" id="KW-0812">Transmembrane</keyword>
<proteinExistence type="predicted"/>
<feature type="domain" description="Neprosin PEP catalytic" evidence="3">
    <location>
        <begin position="1"/>
        <end position="246"/>
    </location>
</feature>
<evidence type="ECO:0000256" key="2">
    <source>
        <dbReference type="SAM" id="SignalP"/>
    </source>
</evidence>
<evidence type="ECO:0000313" key="4">
    <source>
        <dbReference type="EnsemblPlants" id="ORUFI06G26870.1"/>
    </source>
</evidence>
<reference evidence="4" key="2">
    <citation type="submission" date="2015-06" db="UniProtKB">
        <authorList>
            <consortium name="EnsemblPlants"/>
        </authorList>
    </citation>
    <scope>IDENTIFICATION</scope>
</reference>
<evidence type="ECO:0000313" key="5">
    <source>
        <dbReference type="Proteomes" id="UP000008022"/>
    </source>
</evidence>
<dbReference type="EnsemblPlants" id="ORUFI06G26870.1">
    <property type="protein sequence ID" value="ORUFI06G26870.1"/>
    <property type="gene ID" value="ORUFI06G26870"/>
</dbReference>
<feature type="signal peptide" evidence="2">
    <location>
        <begin position="1"/>
        <end position="22"/>
    </location>
</feature>
<dbReference type="PROSITE" id="PS52045">
    <property type="entry name" value="NEPROSIN_PEP_CD"/>
    <property type="match status" value="1"/>
</dbReference>
<dbReference type="InterPro" id="IPR053168">
    <property type="entry name" value="Glutamic_endopeptidase"/>
</dbReference>
<accession>A0A0E0Q1Q6</accession>
<protein>
    <recommendedName>
        <fullName evidence="3">Neprosin PEP catalytic domain-containing protein</fullName>
    </recommendedName>
</protein>